<reference evidence="2 3" key="1">
    <citation type="submission" date="2024-04" db="EMBL/GenBank/DDBJ databases">
        <title>Biological Control Activity of Plant Growth Promoting Rhizobacteria Burkholderia pyrrocinia BX1 against Tobacco black shank Introduction Tobacco black shank (TBS) caused by the oomycete Phytophthora. nicotianae (P. nicotianae) has become a destructive soil.</title>
        <authorList>
            <person name="Liu X."/>
            <person name="Shu C."/>
        </authorList>
    </citation>
    <scope>NUCLEOTIDE SEQUENCE [LARGE SCALE GENOMIC DNA]</scope>
    <source>
        <strain evidence="2 3">BX1</strain>
    </source>
</reference>
<dbReference type="RefSeq" id="WP_342310672.1">
    <property type="nucleotide sequence ID" value="NZ_CP150850.1"/>
</dbReference>
<dbReference type="Pfam" id="PF13637">
    <property type="entry name" value="Ank_4"/>
    <property type="match status" value="1"/>
</dbReference>
<organism evidence="2 3">
    <name type="scientific">Burkholderia pyrrocinia</name>
    <name type="common">Pseudomonas pyrrocinia</name>
    <dbReference type="NCBI Taxonomy" id="60550"/>
    <lineage>
        <taxon>Bacteria</taxon>
        <taxon>Pseudomonadati</taxon>
        <taxon>Pseudomonadota</taxon>
        <taxon>Betaproteobacteria</taxon>
        <taxon>Burkholderiales</taxon>
        <taxon>Burkholderiaceae</taxon>
        <taxon>Burkholderia</taxon>
        <taxon>Burkholderia cepacia complex</taxon>
    </lineage>
</organism>
<keyword evidence="1" id="KW-0732">Signal</keyword>
<dbReference type="Gene3D" id="1.25.40.20">
    <property type="entry name" value="Ankyrin repeat-containing domain"/>
    <property type="match status" value="1"/>
</dbReference>
<feature type="chain" id="PRO_5046921646" evidence="1">
    <location>
        <begin position="23"/>
        <end position="110"/>
    </location>
</feature>
<feature type="signal peptide" evidence="1">
    <location>
        <begin position="1"/>
        <end position="22"/>
    </location>
</feature>
<evidence type="ECO:0000313" key="3">
    <source>
        <dbReference type="Proteomes" id="UP001484179"/>
    </source>
</evidence>
<accession>A0ABZ3BPF6</accession>
<dbReference type="Proteomes" id="UP001484179">
    <property type="component" value="Chromosome 2"/>
</dbReference>
<dbReference type="InterPro" id="IPR002110">
    <property type="entry name" value="Ankyrin_rpt"/>
</dbReference>
<dbReference type="EMBL" id="CP150850">
    <property type="protein sequence ID" value="WZW56871.1"/>
    <property type="molecule type" value="Genomic_DNA"/>
</dbReference>
<proteinExistence type="predicted"/>
<dbReference type="InterPro" id="IPR036770">
    <property type="entry name" value="Ankyrin_rpt-contain_sf"/>
</dbReference>
<name>A0ABZ3BPF6_BURPY</name>
<evidence type="ECO:0000313" key="2">
    <source>
        <dbReference type="EMBL" id="WZW56871.1"/>
    </source>
</evidence>
<evidence type="ECO:0000256" key="1">
    <source>
        <dbReference type="SAM" id="SignalP"/>
    </source>
</evidence>
<keyword evidence="3" id="KW-1185">Reference proteome</keyword>
<dbReference type="SUPFAM" id="SSF48403">
    <property type="entry name" value="Ankyrin repeat"/>
    <property type="match status" value="1"/>
</dbReference>
<gene>
    <name evidence="2" type="ORF">WN985_30765</name>
</gene>
<sequence length="110" mass="11514">MFFRRIAIIGSFALTTLTSAVAAADGGALEGRLRSAADRGDAGEVRTLIGRGAQVDARDGQGRAALLIATHGNHVDTARVLIDAGAVGFASRRRGRVVDSLSPLRYRAHC</sequence>
<protein>
    <submittedName>
        <fullName evidence="2">Ankyrin repeat domain-containing protein</fullName>
    </submittedName>
</protein>